<reference evidence="8 9" key="1">
    <citation type="journal article" date="2014" name="Int. J. Syst. Evol. Microbiol.">
        <title>Sneathiella chungangensis sp. nov., isolated from a marine sand, and emended description of the genus Sneathiella.</title>
        <authorList>
            <person name="Siamphan C."/>
            <person name="Kim H."/>
            <person name="Lee J.S."/>
            <person name="Kim W."/>
        </authorList>
    </citation>
    <scope>NUCLEOTIDE SEQUENCE [LARGE SCALE GENOMIC DNA]</scope>
    <source>
        <strain evidence="8 9">KCTC 32476</strain>
    </source>
</reference>
<name>A0A845MGM0_9PROT</name>
<comment type="cofactor">
    <cofactor evidence="6">
        <name>Mg(2+)</name>
        <dbReference type="ChEBI" id="CHEBI:18420"/>
    </cofactor>
    <text evidence="6">Binds 1 Mg(2+) ion per monomer.</text>
</comment>
<accession>A0A845MGM0</accession>
<gene>
    <name evidence="8" type="primary">rfbD</name>
    <name evidence="8" type="ORF">GQF03_11500</name>
</gene>
<sequence length="285" mass="30694">MKILITGAGGQVGKALQALASAQGIEIVAYDRQSLDICDRSAVQEKISASAPHVVINAAAYTAVDKAEEEVEAAFSVNAKGAENLAMTCAALDIPLLHISTDFVFDGKKAGAYLEDDDIAPLNVYGRSKAEGEARVAAIAGKYIILRTAWVFGGAQNFVNTMLRLAESHRELTIVDDQTGGPTAADDIASVLFRIARKATQPGFNDWGIFHFSGAPPMTWFGFAQMIFKGRKTPVLKPIPSDGYPVPAERPKNSVLDCTKIKRVFDIDQPDWRKALSGILAEQKV</sequence>
<comment type="function">
    <text evidence="6">Catalyzes the reduction of dTDP-6-deoxy-L-lyxo-4-hexulose to yield dTDP-L-rhamnose.</text>
</comment>
<dbReference type="SUPFAM" id="SSF51735">
    <property type="entry name" value="NAD(P)-binding Rossmann-fold domains"/>
    <property type="match status" value="1"/>
</dbReference>
<dbReference type="InterPro" id="IPR029903">
    <property type="entry name" value="RmlD-like-bd"/>
</dbReference>
<dbReference type="UniPathway" id="UPA00124"/>
<dbReference type="InterPro" id="IPR036291">
    <property type="entry name" value="NAD(P)-bd_dom_sf"/>
</dbReference>
<dbReference type="EMBL" id="WTVA01000004">
    <property type="protein sequence ID" value="MZR22959.1"/>
    <property type="molecule type" value="Genomic_DNA"/>
</dbReference>
<dbReference type="OrthoDB" id="9803892at2"/>
<dbReference type="Gene3D" id="3.40.50.720">
    <property type="entry name" value="NAD(P)-binding Rossmann-like Domain"/>
    <property type="match status" value="1"/>
</dbReference>
<evidence type="ECO:0000256" key="4">
    <source>
        <dbReference type="ARBA" id="ARBA00017099"/>
    </source>
</evidence>
<feature type="domain" description="RmlD-like substrate binding" evidence="7">
    <location>
        <begin position="1"/>
        <end position="283"/>
    </location>
</feature>
<dbReference type="GO" id="GO:0008831">
    <property type="term" value="F:dTDP-4-dehydrorhamnose reductase activity"/>
    <property type="evidence" value="ECO:0007669"/>
    <property type="project" value="UniProtKB-EC"/>
</dbReference>
<proteinExistence type="inferred from homology"/>
<organism evidence="8 9">
    <name type="scientific">Sneathiella chungangensis</name>
    <dbReference type="NCBI Taxonomy" id="1418234"/>
    <lineage>
        <taxon>Bacteria</taxon>
        <taxon>Pseudomonadati</taxon>
        <taxon>Pseudomonadota</taxon>
        <taxon>Alphaproteobacteria</taxon>
        <taxon>Sneathiellales</taxon>
        <taxon>Sneathiellaceae</taxon>
        <taxon>Sneathiella</taxon>
    </lineage>
</organism>
<dbReference type="EC" id="1.1.1.133" evidence="3 6"/>
<keyword evidence="9" id="KW-1185">Reference proteome</keyword>
<dbReference type="GO" id="GO:0019305">
    <property type="term" value="P:dTDP-rhamnose biosynthetic process"/>
    <property type="evidence" value="ECO:0007669"/>
    <property type="project" value="UniProtKB-UniPathway"/>
</dbReference>
<dbReference type="PANTHER" id="PTHR10491:SF4">
    <property type="entry name" value="METHIONINE ADENOSYLTRANSFERASE 2 SUBUNIT BETA"/>
    <property type="match status" value="1"/>
</dbReference>
<comment type="pathway">
    <text evidence="1 6">Carbohydrate biosynthesis; dTDP-L-rhamnose biosynthesis.</text>
</comment>
<dbReference type="Proteomes" id="UP000445696">
    <property type="component" value="Unassembled WGS sequence"/>
</dbReference>
<dbReference type="NCBIfam" id="TIGR01214">
    <property type="entry name" value="rmlD"/>
    <property type="match status" value="1"/>
</dbReference>
<keyword evidence="6" id="KW-0521">NADP</keyword>
<evidence type="ECO:0000256" key="5">
    <source>
        <dbReference type="ARBA" id="ARBA00048200"/>
    </source>
</evidence>
<comment type="caution">
    <text evidence="8">The sequence shown here is derived from an EMBL/GenBank/DDBJ whole genome shotgun (WGS) entry which is preliminary data.</text>
</comment>
<dbReference type="Gene3D" id="3.90.25.10">
    <property type="entry name" value="UDP-galactose 4-epimerase, domain 1"/>
    <property type="match status" value="1"/>
</dbReference>
<dbReference type="Pfam" id="PF04321">
    <property type="entry name" value="RmlD_sub_bind"/>
    <property type="match status" value="1"/>
</dbReference>
<evidence type="ECO:0000256" key="1">
    <source>
        <dbReference type="ARBA" id="ARBA00004781"/>
    </source>
</evidence>
<dbReference type="RefSeq" id="WP_161339413.1">
    <property type="nucleotide sequence ID" value="NZ_JBHSDG010000004.1"/>
</dbReference>
<dbReference type="InterPro" id="IPR005913">
    <property type="entry name" value="dTDP_dehydrorham_reduct"/>
</dbReference>
<protein>
    <recommendedName>
        <fullName evidence="4 6">dTDP-4-dehydrorhamnose reductase</fullName>
        <ecNumber evidence="3 6">1.1.1.133</ecNumber>
    </recommendedName>
</protein>
<dbReference type="PANTHER" id="PTHR10491">
    <property type="entry name" value="DTDP-4-DEHYDRORHAMNOSE REDUCTASE"/>
    <property type="match status" value="1"/>
</dbReference>
<dbReference type="CDD" id="cd05254">
    <property type="entry name" value="dTDP_HR_like_SDR_e"/>
    <property type="match status" value="1"/>
</dbReference>
<evidence type="ECO:0000259" key="7">
    <source>
        <dbReference type="Pfam" id="PF04321"/>
    </source>
</evidence>
<comment type="catalytic activity">
    <reaction evidence="5 6">
        <text>dTDP-beta-L-rhamnose + NADP(+) = dTDP-4-dehydro-beta-L-rhamnose + NADPH + H(+)</text>
        <dbReference type="Rhea" id="RHEA:21796"/>
        <dbReference type="ChEBI" id="CHEBI:15378"/>
        <dbReference type="ChEBI" id="CHEBI:57510"/>
        <dbReference type="ChEBI" id="CHEBI:57783"/>
        <dbReference type="ChEBI" id="CHEBI:58349"/>
        <dbReference type="ChEBI" id="CHEBI:62830"/>
        <dbReference type="EC" id="1.1.1.133"/>
    </reaction>
</comment>
<evidence type="ECO:0000256" key="2">
    <source>
        <dbReference type="ARBA" id="ARBA00010944"/>
    </source>
</evidence>
<evidence type="ECO:0000256" key="3">
    <source>
        <dbReference type="ARBA" id="ARBA00012929"/>
    </source>
</evidence>
<comment type="similarity">
    <text evidence="2 6">Belongs to the dTDP-4-dehydrorhamnose reductase family.</text>
</comment>
<evidence type="ECO:0000256" key="6">
    <source>
        <dbReference type="RuleBase" id="RU364082"/>
    </source>
</evidence>
<dbReference type="AlphaFoldDB" id="A0A845MGM0"/>
<keyword evidence="6 8" id="KW-0560">Oxidoreductase</keyword>
<evidence type="ECO:0000313" key="8">
    <source>
        <dbReference type="EMBL" id="MZR22959.1"/>
    </source>
</evidence>
<evidence type="ECO:0000313" key="9">
    <source>
        <dbReference type="Proteomes" id="UP000445696"/>
    </source>
</evidence>